<organism evidence="19 20">
    <name type="scientific">Trinickia dabaoshanensis</name>
    <dbReference type="NCBI Taxonomy" id="564714"/>
    <lineage>
        <taxon>Bacteria</taxon>
        <taxon>Pseudomonadati</taxon>
        <taxon>Pseudomonadota</taxon>
        <taxon>Betaproteobacteria</taxon>
        <taxon>Burkholderiales</taxon>
        <taxon>Burkholderiaceae</taxon>
        <taxon>Trinickia</taxon>
    </lineage>
</organism>
<dbReference type="InterPro" id="IPR015806">
    <property type="entry name" value="Pyrv_Knase_insert_dom_sf"/>
</dbReference>
<evidence type="ECO:0000256" key="10">
    <source>
        <dbReference type="ARBA" id="ARBA00022777"/>
    </source>
</evidence>
<evidence type="ECO:0000256" key="5">
    <source>
        <dbReference type="ARBA" id="ARBA00012142"/>
    </source>
</evidence>
<dbReference type="InterPro" id="IPR015813">
    <property type="entry name" value="Pyrv/PenolPyrv_kinase-like_dom"/>
</dbReference>
<evidence type="ECO:0000256" key="14">
    <source>
        <dbReference type="ARBA" id="ARBA00023317"/>
    </source>
</evidence>
<gene>
    <name evidence="19" type="primary">pyk</name>
    <name evidence="19" type="ORF">C0Z18_22300</name>
</gene>
<dbReference type="SUPFAM" id="SSF52935">
    <property type="entry name" value="PK C-terminal domain-like"/>
    <property type="match status" value="1"/>
</dbReference>
<dbReference type="FunFam" id="3.20.20.60:FF:000025">
    <property type="entry name" value="Pyruvate kinase"/>
    <property type="match status" value="1"/>
</dbReference>
<evidence type="ECO:0000313" key="20">
    <source>
        <dbReference type="Proteomes" id="UP000235616"/>
    </source>
</evidence>
<dbReference type="InterPro" id="IPR036918">
    <property type="entry name" value="Pyrv_Knase_C_sf"/>
</dbReference>
<evidence type="ECO:0000256" key="12">
    <source>
        <dbReference type="ARBA" id="ARBA00022842"/>
    </source>
</evidence>
<keyword evidence="12 16" id="KW-0460">Magnesium</keyword>
<evidence type="ECO:0000256" key="11">
    <source>
        <dbReference type="ARBA" id="ARBA00022840"/>
    </source>
</evidence>
<dbReference type="InterPro" id="IPR011037">
    <property type="entry name" value="Pyrv_Knase-like_insert_dom_sf"/>
</dbReference>
<dbReference type="FunFam" id="2.40.33.10:FF:000001">
    <property type="entry name" value="Pyruvate kinase"/>
    <property type="match status" value="1"/>
</dbReference>
<dbReference type="Gene3D" id="3.40.1380.20">
    <property type="entry name" value="Pyruvate kinase, C-terminal domain"/>
    <property type="match status" value="1"/>
</dbReference>
<evidence type="ECO:0000256" key="3">
    <source>
        <dbReference type="ARBA" id="ARBA00004997"/>
    </source>
</evidence>
<dbReference type="PRINTS" id="PR01050">
    <property type="entry name" value="PYRUVTKNASE"/>
</dbReference>
<dbReference type="UniPathway" id="UPA00109">
    <property type="reaction ID" value="UER00188"/>
</dbReference>
<dbReference type="InterPro" id="IPR040442">
    <property type="entry name" value="Pyrv_kinase-like_dom_sf"/>
</dbReference>
<keyword evidence="10 16" id="KW-0418">Kinase</keyword>
<dbReference type="EC" id="2.7.1.40" evidence="5 15"/>
<sequence length="473" mass="50331">MTRNRATKIVATLGPASSTQTVIDALHQAGADLFRLNFSHGTYEDHAARLRLIRDIEARNGRPIGVLLDLQGPKLRIATFDTGRAELRADEAFVFDQNPAPGDSKRVCLPHPEIFAAAGIGDILLVNDGLLRFEVTDVSLTRIVTRVIVGGVISDRKGVNVPRVALPLPALTAKDRADLEFGLAQGVDWIALSFVQRPEDLHEARALIGARAKLIAKVEKPSAVERIEEIIDAADAIMVARGDLGVELPPETIPAIQKRIVRLCREAGKPVIVATQMLESMVNSASPTRAEASDVATAVYDGADAVMLSAESASGKYPIEAVSMMNRILEHTESDPSYRQLMHAVAPPGGADTTDAIGAAIRTITGVMPVCATVTYTTSGATALRVARERPVSPILSLTPNQAVARQLALSWGISSFEIDDAETAEDMISKASATAQVHGFMNAGKPILVAAGMPFGTPGSTNLLRVVWPTAL</sequence>
<dbReference type="SUPFAM" id="SSF50800">
    <property type="entry name" value="PK beta-barrel domain-like"/>
    <property type="match status" value="1"/>
</dbReference>
<keyword evidence="8" id="KW-0479">Metal-binding</keyword>
<dbReference type="GO" id="GO:0016301">
    <property type="term" value="F:kinase activity"/>
    <property type="evidence" value="ECO:0007669"/>
    <property type="project" value="UniProtKB-KW"/>
</dbReference>
<dbReference type="Gene3D" id="2.40.33.10">
    <property type="entry name" value="PK beta-barrel domain-like"/>
    <property type="match status" value="1"/>
</dbReference>
<dbReference type="GO" id="GO:0004743">
    <property type="term" value="F:pyruvate kinase activity"/>
    <property type="evidence" value="ECO:0007669"/>
    <property type="project" value="UniProtKB-UniRule"/>
</dbReference>
<keyword evidence="9" id="KW-0547">Nucleotide-binding</keyword>
<dbReference type="GO" id="GO:0030955">
    <property type="term" value="F:potassium ion binding"/>
    <property type="evidence" value="ECO:0007669"/>
    <property type="project" value="UniProtKB-UniRule"/>
</dbReference>
<reference evidence="19 20" key="1">
    <citation type="submission" date="2018-01" db="EMBL/GenBank/DDBJ databases">
        <title>Whole genome analyses suggest that Burkholderia sensu lato contains two further novel genera in the rhizoxinica-symbiotica group Mycetohabitans gen. nov., and Trinickia gen. nov.: implications for the evolution of diazotrophy and nodulation in the Burkholderiaceae.</title>
        <authorList>
            <person name="Estrada-de los Santos P."/>
            <person name="Palmer M."/>
            <person name="Chavez-Ramirez B."/>
            <person name="Beukes C."/>
            <person name="Steenkamp E.T."/>
            <person name="Hirsch A.M."/>
            <person name="Manyaka P."/>
            <person name="Maluk M."/>
            <person name="Lafos M."/>
            <person name="Crook M."/>
            <person name="Gross E."/>
            <person name="Simon M.F."/>
            <person name="Bueno dos Reis Junior F."/>
            <person name="Poole P.S."/>
            <person name="Venter S.N."/>
            <person name="James E.K."/>
        </authorList>
    </citation>
    <scope>NUCLEOTIDE SEQUENCE [LARGE SCALE GENOMIC DNA]</scope>
    <source>
        <strain evidence="19 20">GIMN1.004</strain>
    </source>
</reference>
<comment type="caution">
    <text evidence="19">The sequence shown here is derived from an EMBL/GenBank/DDBJ whole genome shotgun (WGS) entry which is preliminary data.</text>
</comment>
<accession>A0A2N7VI97</accession>
<dbReference type="PROSITE" id="PS00110">
    <property type="entry name" value="PYRUVATE_KINASE"/>
    <property type="match status" value="1"/>
</dbReference>
<evidence type="ECO:0000313" key="19">
    <source>
        <dbReference type="EMBL" id="PMS16875.1"/>
    </source>
</evidence>
<dbReference type="NCBIfam" id="NF004886">
    <property type="entry name" value="PRK06247.1"/>
    <property type="match status" value="1"/>
</dbReference>
<protein>
    <recommendedName>
        <fullName evidence="6 15">Pyruvate kinase</fullName>
        <ecNumber evidence="5 15">2.7.1.40</ecNumber>
    </recommendedName>
</protein>
<evidence type="ECO:0000256" key="2">
    <source>
        <dbReference type="ARBA" id="ARBA00001958"/>
    </source>
</evidence>
<comment type="cofactor">
    <cofactor evidence="2">
        <name>K(+)</name>
        <dbReference type="ChEBI" id="CHEBI:29103"/>
    </cofactor>
</comment>
<evidence type="ECO:0000256" key="9">
    <source>
        <dbReference type="ARBA" id="ARBA00022741"/>
    </source>
</evidence>
<dbReference type="PANTHER" id="PTHR11817">
    <property type="entry name" value="PYRUVATE KINASE"/>
    <property type="match status" value="1"/>
</dbReference>
<dbReference type="InterPro" id="IPR015793">
    <property type="entry name" value="Pyrv_Knase_brl"/>
</dbReference>
<keyword evidence="20" id="KW-1185">Reference proteome</keyword>
<dbReference type="AlphaFoldDB" id="A0A2N7VI97"/>
<name>A0A2N7VI97_9BURK</name>
<evidence type="ECO:0000259" key="17">
    <source>
        <dbReference type="Pfam" id="PF00224"/>
    </source>
</evidence>
<evidence type="ECO:0000256" key="15">
    <source>
        <dbReference type="NCBIfam" id="TIGR01064"/>
    </source>
</evidence>
<keyword evidence="11" id="KW-0067">ATP-binding</keyword>
<dbReference type="InterPro" id="IPR018209">
    <property type="entry name" value="Pyrv_Knase_AS"/>
</dbReference>
<proteinExistence type="inferred from homology"/>
<dbReference type="NCBIfam" id="NF004978">
    <property type="entry name" value="PRK06354.1"/>
    <property type="match status" value="1"/>
</dbReference>
<comment type="similarity">
    <text evidence="4 16">Belongs to the pyruvate kinase family.</text>
</comment>
<evidence type="ECO:0000259" key="18">
    <source>
        <dbReference type="Pfam" id="PF02887"/>
    </source>
</evidence>
<feature type="domain" description="Pyruvate kinase barrel" evidence="17">
    <location>
        <begin position="5"/>
        <end position="322"/>
    </location>
</feature>
<dbReference type="NCBIfam" id="TIGR01064">
    <property type="entry name" value="pyruv_kin"/>
    <property type="match status" value="1"/>
</dbReference>
<feature type="domain" description="Pyruvate kinase C-terminal" evidence="18">
    <location>
        <begin position="355"/>
        <end position="468"/>
    </location>
</feature>
<dbReference type="Pfam" id="PF02887">
    <property type="entry name" value="PK_C"/>
    <property type="match status" value="1"/>
</dbReference>
<dbReference type="InterPro" id="IPR001697">
    <property type="entry name" value="Pyr_Knase"/>
</dbReference>
<comment type="cofactor">
    <cofactor evidence="1">
        <name>Mg(2+)</name>
        <dbReference type="ChEBI" id="CHEBI:18420"/>
    </cofactor>
</comment>
<dbReference type="EMBL" id="PNYA01000022">
    <property type="protein sequence ID" value="PMS16875.1"/>
    <property type="molecule type" value="Genomic_DNA"/>
</dbReference>
<dbReference type="Pfam" id="PF00224">
    <property type="entry name" value="PK"/>
    <property type="match status" value="1"/>
</dbReference>
<comment type="catalytic activity">
    <reaction evidence="16">
        <text>pyruvate + ATP = phosphoenolpyruvate + ADP + H(+)</text>
        <dbReference type="Rhea" id="RHEA:18157"/>
        <dbReference type="ChEBI" id="CHEBI:15361"/>
        <dbReference type="ChEBI" id="CHEBI:15378"/>
        <dbReference type="ChEBI" id="CHEBI:30616"/>
        <dbReference type="ChEBI" id="CHEBI:58702"/>
        <dbReference type="ChEBI" id="CHEBI:456216"/>
        <dbReference type="EC" id="2.7.1.40"/>
    </reaction>
</comment>
<keyword evidence="14 19" id="KW-0670">Pyruvate</keyword>
<dbReference type="Gene3D" id="3.20.20.60">
    <property type="entry name" value="Phosphoenolpyruvate-binding domains"/>
    <property type="match status" value="1"/>
</dbReference>
<evidence type="ECO:0000256" key="6">
    <source>
        <dbReference type="ARBA" id="ARBA00018587"/>
    </source>
</evidence>
<evidence type="ECO:0000256" key="13">
    <source>
        <dbReference type="ARBA" id="ARBA00023152"/>
    </source>
</evidence>
<dbReference type="Proteomes" id="UP000235616">
    <property type="component" value="Unassembled WGS sequence"/>
</dbReference>
<evidence type="ECO:0000256" key="1">
    <source>
        <dbReference type="ARBA" id="ARBA00001946"/>
    </source>
</evidence>
<keyword evidence="7 16" id="KW-0808">Transferase</keyword>
<evidence type="ECO:0000256" key="4">
    <source>
        <dbReference type="ARBA" id="ARBA00008663"/>
    </source>
</evidence>
<dbReference type="InterPro" id="IPR015795">
    <property type="entry name" value="Pyrv_Knase_C"/>
</dbReference>
<evidence type="ECO:0000256" key="16">
    <source>
        <dbReference type="RuleBase" id="RU000504"/>
    </source>
</evidence>
<dbReference type="GO" id="GO:0000287">
    <property type="term" value="F:magnesium ion binding"/>
    <property type="evidence" value="ECO:0007669"/>
    <property type="project" value="UniProtKB-UniRule"/>
</dbReference>
<dbReference type="SUPFAM" id="SSF51621">
    <property type="entry name" value="Phosphoenolpyruvate/pyruvate domain"/>
    <property type="match status" value="1"/>
</dbReference>
<evidence type="ECO:0000256" key="8">
    <source>
        <dbReference type="ARBA" id="ARBA00022723"/>
    </source>
</evidence>
<dbReference type="OrthoDB" id="9812123at2"/>
<dbReference type="GO" id="GO:0005524">
    <property type="term" value="F:ATP binding"/>
    <property type="evidence" value="ECO:0007669"/>
    <property type="project" value="UniProtKB-KW"/>
</dbReference>
<dbReference type="RefSeq" id="WP_102647616.1">
    <property type="nucleotide sequence ID" value="NZ_PNYA01000022.1"/>
</dbReference>
<dbReference type="NCBIfam" id="NF004491">
    <property type="entry name" value="PRK05826.1"/>
    <property type="match status" value="1"/>
</dbReference>
<comment type="pathway">
    <text evidence="3 16">Carbohydrate degradation; glycolysis; pyruvate from D-glyceraldehyde 3-phosphate: step 5/5.</text>
</comment>
<keyword evidence="13 16" id="KW-0324">Glycolysis</keyword>
<evidence type="ECO:0000256" key="7">
    <source>
        <dbReference type="ARBA" id="ARBA00022679"/>
    </source>
</evidence>